<comment type="subcellular location">
    <subcellularLocation>
        <location evidence="5">Cytoplasm</location>
    </subcellularLocation>
</comment>
<feature type="binding site" evidence="5">
    <location>
        <position position="198"/>
    </location>
    <ligand>
        <name>Mg(2+)</name>
        <dbReference type="ChEBI" id="CHEBI:18420"/>
        <label>1</label>
    </ligand>
</feature>
<dbReference type="CDD" id="cd00412">
    <property type="entry name" value="pyrophosphatase"/>
    <property type="match status" value="1"/>
</dbReference>
<feature type="binding site" evidence="5">
    <location>
        <position position="230"/>
    </location>
    <ligand>
        <name>Mg(2+)</name>
        <dbReference type="ChEBI" id="CHEBI:18420"/>
        <label>1</label>
    </ligand>
</feature>
<proteinExistence type="inferred from homology"/>
<feature type="binding site" evidence="5">
    <location>
        <position position="267"/>
    </location>
    <ligand>
        <name>substrate</name>
    </ligand>
</feature>
<comment type="cofactor">
    <cofactor evidence="1 5">
        <name>Mg(2+)</name>
        <dbReference type="ChEBI" id="CHEBI:18420"/>
    </cofactor>
</comment>
<dbReference type="HAMAP" id="MF_00209">
    <property type="entry name" value="Inorganic_PPase"/>
    <property type="match status" value="1"/>
</dbReference>
<feature type="binding site" evidence="5">
    <location>
        <position position="183"/>
    </location>
    <ligand>
        <name>substrate</name>
    </ligand>
</feature>
<dbReference type="EC" id="3.6.1.1" evidence="5"/>
<keyword evidence="5" id="KW-0963">Cytoplasm</keyword>
<feature type="compositionally biased region" description="Basic and acidic residues" evidence="6">
    <location>
        <begin position="75"/>
        <end position="89"/>
    </location>
</feature>
<dbReference type="PANTHER" id="PTHR10286">
    <property type="entry name" value="INORGANIC PYROPHOSPHATASE"/>
    <property type="match status" value="1"/>
</dbReference>
<comment type="similarity">
    <text evidence="5">Belongs to the PPase family.</text>
</comment>
<evidence type="ECO:0000313" key="7">
    <source>
        <dbReference type="EMBL" id="GAA2927827.1"/>
    </source>
</evidence>
<feature type="binding site" evidence="5">
    <location>
        <position position="193"/>
    </location>
    <ligand>
        <name>Mg(2+)</name>
        <dbReference type="ChEBI" id="CHEBI:18420"/>
        <label>1</label>
    </ligand>
</feature>
<feature type="binding site" evidence="5">
    <location>
        <position position="157"/>
    </location>
    <ligand>
        <name>substrate</name>
    </ligand>
</feature>
<protein>
    <recommendedName>
        <fullName evidence="5">Inorganic pyrophosphatase</fullName>
        <ecNumber evidence="5">3.6.1.1</ecNumber>
    </recommendedName>
    <alternativeName>
        <fullName evidence="5">Pyrophosphate phospho-hydrolase</fullName>
        <shortName evidence="5">PPase</shortName>
    </alternativeName>
</protein>
<evidence type="ECO:0000256" key="2">
    <source>
        <dbReference type="ARBA" id="ARBA00022723"/>
    </source>
</evidence>
<name>A0ABN3WWC1_STRTU</name>
<feature type="region of interest" description="Disordered" evidence="6">
    <location>
        <begin position="1"/>
        <end position="106"/>
    </location>
</feature>
<feature type="compositionally biased region" description="Basic residues" evidence="6">
    <location>
        <begin position="31"/>
        <end position="43"/>
    </location>
</feature>
<keyword evidence="2 5" id="KW-0479">Metal-binding</keyword>
<sequence>MRTQRGIPEQRLQRGGHPVRGGRAAAGHGAGQHRPRRGPRRGGTRGMPPVGGCGADPFGLTLSAVPGAGSRHRARGDDQARRGRGRDEPGGPVPRQRYENAAHGLPPSACGHYGPAPFATTHLRGGHLITRRMWLIMKEPLVEFDVTIEIPKGSRNKYEVDHETGRIRLDRRLFTSTSYPADYGFVENTLGEDGDPLDALVILDEPTFPGCLIKCRAVGMFRMTDEAGGDDKLLCVPANDPRVEHLRDIHHVSEFDRLEIQHFFEVYKDLEPGKSVEGAEWVGRAEAEAEIEASYKRLEAAGGSHH</sequence>
<feature type="binding site" evidence="5">
    <location>
        <position position="198"/>
    </location>
    <ligand>
        <name>Mg(2+)</name>
        <dbReference type="ChEBI" id="CHEBI:18420"/>
        <label>2</label>
    </ligand>
</feature>
<comment type="subunit">
    <text evidence="5">Homohexamer.</text>
</comment>
<feature type="active site" description="Proton acceptor" evidence="5">
    <location>
        <position position="230"/>
    </location>
</feature>
<keyword evidence="8" id="KW-1185">Reference proteome</keyword>
<dbReference type="EMBL" id="BAAAXZ010000094">
    <property type="protein sequence ID" value="GAA2927827.1"/>
    <property type="molecule type" value="Genomic_DNA"/>
</dbReference>
<gene>
    <name evidence="5" type="primary">ppa</name>
    <name evidence="7" type="ORF">GCM10020221_24720</name>
</gene>
<reference evidence="7 8" key="1">
    <citation type="journal article" date="2019" name="Int. J. Syst. Evol. Microbiol.">
        <title>The Global Catalogue of Microorganisms (GCM) 10K type strain sequencing project: providing services to taxonomists for standard genome sequencing and annotation.</title>
        <authorList>
            <consortium name="The Broad Institute Genomics Platform"/>
            <consortium name="The Broad Institute Genome Sequencing Center for Infectious Disease"/>
            <person name="Wu L."/>
            <person name="Ma J."/>
        </authorList>
    </citation>
    <scope>NUCLEOTIDE SEQUENCE [LARGE SCALE GENOMIC DNA]</scope>
    <source>
        <strain evidence="7 8">JCM 4087</strain>
    </source>
</reference>
<keyword evidence="3 5" id="KW-0378">Hydrolase</keyword>
<feature type="binding site" evidence="5">
    <location>
        <position position="149"/>
    </location>
    <ligand>
        <name>Mg(2+)</name>
        <dbReference type="ChEBI" id="CHEBI:18420"/>
        <label>2</label>
    </ligand>
</feature>
<comment type="function">
    <text evidence="5">Catalyzes the hydrolysis of inorganic pyrophosphate (PPi) forming two phosphate ions.</text>
</comment>
<accession>A0ABN3WWC1</accession>
<feature type="binding site" evidence="5">
    <location>
        <position position="171"/>
    </location>
    <ligand>
        <name>substrate</name>
    </ligand>
</feature>
<dbReference type="InterPro" id="IPR008162">
    <property type="entry name" value="Pyrophosphatase"/>
</dbReference>
<keyword evidence="4 5" id="KW-0460">Magnesium</keyword>
<dbReference type="Proteomes" id="UP001501102">
    <property type="component" value="Unassembled WGS sequence"/>
</dbReference>
<dbReference type="PROSITE" id="PS00387">
    <property type="entry name" value="PPASE"/>
    <property type="match status" value="1"/>
</dbReference>
<dbReference type="Gene3D" id="3.90.80.10">
    <property type="entry name" value="Inorganic pyrophosphatase"/>
    <property type="match status" value="1"/>
</dbReference>
<evidence type="ECO:0000256" key="4">
    <source>
        <dbReference type="ARBA" id="ARBA00022842"/>
    </source>
</evidence>
<dbReference type="InterPro" id="IPR036649">
    <property type="entry name" value="Pyrophosphatase_sf"/>
</dbReference>
<organism evidence="7 8">
    <name type="scientific">Streptomyces thioluteus</name>
    <dbReference type="NCBI Taxonomy" id="66431"/>
    <lineage>
        <taxon>Bacteria</taxon>
        <taxon>Bacillati</taxon>
        <taxon>Actinomycetota</taxon>
        <taxon>Actinomycetes</taxon>
        <taxon>Kitasatosporales</taxon>
        <taxon>Streptomycetaceae</taxon>
        <taxon>Streptomyces</taxon>
    </lineage>
</organism>
<evidence type="ECO:0000256" key="5">
    <source>
        <dbReference type="HAMAP-Rule" id="MF_00209"/>
    </source>
</evidence>
<feature type="binding site" evidence="5">
    <location>
        <position position="225"/>
    </location>
    <ligand>
        <name>Mg(2+)</name>
        <dbReference type="ChEBI" id="CHEBI:18420"/>
        <label>3</label>
    </ligand>
</feature>
<evidence type="ECO:0000313" key="8">
    <source>
        <dbReference type="Proteomes" id="UP001501102"/>
    </source>
</evidence>
<evidence type="ECO:0000256" key="3">
    <source>
        <dbReference type="ARBA" id="ARBA00022801"/>
    </source>
</evidence>
<evidence type="ECO:0000256" key="6">
    <source>
        <dbReference type="SAM" id="MobiDB-lite"/>
    </source>
</evidence>
<feature type="binding site" evidence="5">
    <location>
        <position position="230"/>
    </location>
    <ligand>
        <name>Mg(2+)</name>
        <dbReference type="ChEBI" id="CHEBI:18420"/>
        <label>3</label>
    </ligand>
</feature>
<comment type="caution">
    <text evidence="7">The sequence shown here is derived from an EMBL/GenBank/DDBJ whole genome shotgun (WGS) entry which is preliminary data.</text>
</comment>
<dbReference type="SUPFAM" id="SSF50324">
    <property type="entry name" value="Inorganic pyrophosphatase"/>
    <property type="match status" value="1"/>
</dbReference>
<comment type="catalytic activity">
    <reaction evidence="5">
        <text>diphosphate + H2O = 2 phosphate + H(+)</text>
        <dbReference type="Rhea" id="RHEA:24576"/>
        <dbReference type="ChEBI" id="CHEBI:15377"/>
        <dbReference type="ChEBI" id="CHEBI:15378"/>
        <dbReference type="ChEBI" id="CHEBI:33019"/>
        <dbReference type="ChEBI" id="CHEBI:43474"/>
        <dbReference type="EC" id="3.6.1.1"/>
    </reaction>
</comment>
<dbReference type="Pfam" id="PF00719">
    <property type="entry name" value="Pyrophosphatase"/>
    <property type="match status" value="1"/>
</dbReference>
<evidence type="ECO:0000256" key="1">
    <source>
        <dbReference type="ARBA" id="ARBA00001946"/>
    </source>
</evidence>